<gene>
    <name evidence="1" type="ORF">PL75_02325</name>
</gene>
<dbReference type="AlphaFoldDB" id="A0A0J0YTJ4"/>
<evidence type="ECO:0000313" key="2">
    <source>
        <dbReference type="Proteomes" id="UP000036027"/>
    </source>
</evidence>
<sequence length="142" mass="15762">MKKAALILLLSVFVSGCDLGFPKMYVNYDNLPEGEIKESITKTFPTPPRDEELRNLVLSRLKGNKTAENIQTIVSKMGMTCQVEKDICEYDGYVLTRATGLSSGSGRAKHIYQITISPQSGVDSLKVNKQISKDTEDTKKEN</sequence>
<dbReference type="OrthoDB" id="8607016at2"/>
<keyword evidence="2" id="KW-1185">Reference proteome</keyword>
<dbReference type="EMBL" id="JTDO01000003">
    <property type="protein sequence ID" value="KLT73434.1"/>
    <property type="molecule type" value="Genomic_DNA"/>
</dbReference>
<accession>A0A0J0YTJ4</accession>
<name>A0A0J0YTJ4_9NEIS</name>
<protein>
    <recommendedName>
        <fullName evidence="3">Lipoprotein</fullName>
    </recommendedName>
</protein>
<reference evidence="1 2" key="1">
    <citation type="submission" date="2014-11" db="EMBL/GenBank/DDBJ databases">
        <title>Genome of a novel goose pathogen.</title>
        <authorList>
            <person name="Hansen C.M."/>
            <person name="Hueffer K."/>
            <person name="Choi S.C."/>
        </authorList>
    </citation>
    <scope>NUCLEOTIDE SEQUENCE [LARGE SCALE GENOMIC DNA]</scope>
    <source>
        <strain evidence="1 2">KH1503</strain>
    </source>
</reference>
<evidence type="ECO:0008006" key="3">
    <source>
        <dbReference type="Google" id="ProtNLM"/>
    </source>
</evidence>
<dbReference type="Proteomes" id="UP000036027">
    <property type="component" value="Unassembled WGS sequence"/>
</dbReference>
<dbReference type="RefSeq" id="WP_047760308.1">
    <property type="nucleotide sequence ID" value="NZ_CP091510.1"/>
</dbReference>
<dbReference type="PROSITE" id="PS51257">
    <property type="entry name" value="PROKAR_LIPOPROTEIN"/>
    <property type="match status" value="1"/>
</dbReference>
<comment type="caution">
    <text evidence="1">The sequence shown here is derived from an EMBL/GenBank/DDBJ whole genome shotgun (WGS) entry which is preliminary data.</text>
</comment>
<organism evidence="1 2">
    <name type="scientific">Neisseria arctica</name>
    <dbReference type="NCBI Taxonomy" id="1470200"/>
    <lineage>
        <taxon>Bacteria</taxon>
        <taxon>Pseudomonadati</taxon>
        <taxon>Pseudomonadota</taxon>
        <taxon>Betaproteobacteria</taxon>
        <taxon>Neisseriales</taxon>
        <taxon>Neisseriaceae</taxon>
        <taxon>Neisseria</taxon>
    </lineage>
</organism>
<dbReference type="PATRIC" id="fig|1470200.3.peg.1541"/>
<evidence type="ECO:0000313" key="1">
    <source>
        <dbReference type="EMBL" id="KLT73434.1"/>
    </source>
</evidence>
<proteinExistence type="predicted"/>